<evidence type="ECO:0000313" key="2">
    <source>
        <dbReference type="EMBL" id="PKI59605.1"/>
    </source>
</evidence>
<keyword evidence="3" id="KW-1185">Reference proteome</keyword>
<feature type="region of interest" description="Disordered" evidence="1">
    <location>
        <begin position="61"/>
        <end position="123"/>
    </location>
</feature>
<comment type="caution">
    <text evidence="2">The sequence shown here is derived from an EMBL/GenBank/DDBJ whole genome shotgun (WGS) entry which is preliminary data.</text>
</comment>
<organism evidence="2 3">
    <name type="scientific">Punica granatum</name>
    <name type="common">Pomegranate</name>
    <dbReference type="NCBI Taxonomy" id="22663"/>
    <lineage>
        <taxon>Eukaryota</taxon>
        <taxon>Viridiplantae</taxon>
        <taxon>Streptophyta</taxon>
        <taxon>Embryophyta</taxon>
        <taxon>Tracheophyta</taxon>
        <taxon>Spermatophyta</taxon>
        <taxon>Magnoliopsida</taxon>
        <taxon>eudicotyledons</taxon>
        <taxon>Gunneridae</taxon>
        <taxon>Pentapetalae</taxon>
        <taxon>rosids</taxon>
        <taxon>malvids</taxon>
        <taxon>Myrtales</taxon>
        <taxon>Lythraceae</taxon>
        <taxon>Punica</taxon>
    </lineage>
</organism>
<reference evidence="2 3" key="1">
    <citation type="submission" date="2017-11" db="EMBL/GenBank/DDBJ databases">
        <title>De-novo sequencing of pomegranate (Punica granatum L.) genome.</title>
        <authorList>
            <person name="Akparov Z."/>
            <person name="Amiraslanov A."/>
            <person name="Hajiyeva S."/>
            <person name="Abbasov M."/>
            <person name="Kaur K."/>
            <person name="Hamwieh A."/>
            <person name="Solovyev V."/>
            <person name="Salamov A."/>
            <person name="Braich B."/>
            <person name="Kosarev P."/>
            <person name="Mahmoud A."/>
            <person name="Hajiyev E."/>
            <person name="Babayeva S."/>
            <person name="Izzatullayeva V."/>
            <person name="Mammadov A."/>
            <person name="Mammadov A."/>
            <person name="Sharifova S."/>
            <person name="Ojaghi J."/>
            <person name="Eynullazada K."/>
            <person name="Bayramov B."/>
            <person name="Abdulazimova A."/>
            <person name="Shahmuradov I."/>
        </authorList>
    </citation>
    <scope>NUCLEOTIDE SEQUENCE [LARGE SCALE GENOMIC DNA]</scope>
    <source>
        <strain evidence="3">cv. AG2017</strain>
        <tissue evidence="2">Leaf</tissue>
    </source>
</reference>
<accession>A0A2I0JTH6</accession>
<dbReference type="Proteomes" id="UP000233551">
    <property type="component" value="Unassembled WGS sequence"/>
</dbReference>
<dbReference type="EMBL" id="PGOL01001263">
    <property type="protein sequence ID" value="PKI59605.1"/>
    <property type="molecule type" value="Genomic_DNA"/>
</dbReference>
<evidence type="ECO:0000313" key="3">
    <source>
        <dbReference type="Proteomes" id="UP000233551"/>
    </source>
</evidence>
<sequence>MTAATMLEVTDLGLGVVGVGGRVVVEAGGLRAERRREQSWLAWFYGARLQEWLWGGEHGAPICLKGRRERGRKEGENRAGRVKKKTFRPEPNRDPTSGPEPNRSKGNVPRHHSNGQFDGVRFT</sequence>
<protein>
    <submittedName>
        <fullName evidence="2">Uncharacterized protein</fullName>
    </submittedName>
</protein>
<proteinExistence type="predicted"/>
<evidence type="ECO:0000256" key="1">
    <source>
        <dbReference type="SAM" id="MobiDB-lite"/>
    </source>
</evidence>
<name>A0A2I0JTH6_PUNGR</name>
<gene>
    <name evidence="2" type="ORF">CRG98_020014</name>
</gene>
<dbReference type="AlphaFoldDB" id="A0A2I0JTH6"/>